<accession>A0ABW5N712</accession>
<proteinExistence type="predicted"/>
<keyword evidence="2" id="KW-1185">Reference proteome</keyword>
<comment type="caution">
    <text evidence="1">The sequence shown here is derived from an EMBL/GenBank/DDBJ whole genome shotgun (WGS) entry which is preliminary data.</text>
</comment>
<dbReference type="GO" id="GO:0032259">
    <property type="term" value="P:methylation"/>
    <property type="evidence" value="ECO:0007669"/>
    <property type="project" value="UniProtKB-KW"/>
</dbReference>
<dbReference type="GO" id="GO:0004671">
    <property type="term" value="F:protein C-terminal S-isoprenylcysteine carboxyl O-methyltransferase activity"/>
    <property type="evidence" value="ECO:0007669"/>
    <property type="project" value="UniProtKB-EC"/>
</dbReference>
<keyword evidence="1" id="KW-0808">Transferase</keyword>
<protein>
    <submittedName>
        <fullName evidence="1">Methyltransferase family protein</fullName>
        <ecNumber evidence="1">2.1.1.100</ecNumber>
        <ecNumber evidence="1">2.1.1.334</ecNumber>
    </submittedName>
</protein>
<dbReference type="EMBL" id="JBHULX010000004">
    <property type="protein sequence ID" value="MFD2590699.1"/>
    <property type="molecule type" value="Genomic_DNA"/>
</dbReference>
<name>A0ABW5N712_9FLAO</name>
<dbReference type="EC" id="2.1.1.334" evidence="1"/>
<gene>
    <name evidence="1" type="ORF">ACFSTE_07620</name>
</gene>
<dbReference type="EC" id="2.1.1.100" evidence="1"/>
<sequence>MKETQSSLFFEEKLIYRFRRKPIKQSRYSIFEGILGAVLWPWVVRQIEEKDMKNRFGDEYEVYKKKVRCWIPKR</sequence>
<evidence type="ECO:0000313" key="1">
    <source>
        <dbReference type="EMBL" id="MFD2590699.1"/>
    </source>
</evidence>
<keyword evidence="1" id="KW-0489">Methyltransferase</keyword>
<dbReference type="Gene3D" id="1.20.120.1630">
    <property type="match status" value="1"/>
</dbReference>
<dbReference type="RefSeq" id="WP_378257248.1">
    <property type="nucleotide sequence ID" value="NZ_JBHSJV010000001.1"/>
</dbReference>
<dbReference type="Proteomes" id="UP001597459">
    <property type="component" value="Unassembled WGS sequence"/>
</dbReference>
<organism evidence="1 2">
    <name type="scientific">Aquimarina hainanensis</name>
    <dbReference type="NCBI Taxonomy" id="1578017"/>
    <lineage>
        <taxon>Bacteria</taxon>
        <taxon>Pseudomonadati</taxon>
        <taxon>Bacteroidota</taxon>
        <taxon>Flavobacteriia</taxon>
        <taxon>Flavobacteriales</taxon>
        <taxon>Flavobacteriaceae</taxon>
        <taxon>Aquimarina</taxon>
    </lineage>
</organism>
<reference evidence="2" key="1">
    <citation type="journal article" date="2019" name="Int. J. Syst. Evol. Microbiol.">
        <title>The Global Catalogue of Microorganisms (GCM) 10K type strain sequencing project: providing services to taxonomists for standard genome sequencing and annotation.</title>
        <authorList>
            <consortium name="The Broad Institute Genomics Platform"/>
            <consortium name="The Broad Institute Genome Sequencing Center for Infectious Disease"/>
            <person name="Wu L."/>
            <person name="Ma J."/>
        </authorList>
    </citation>
    <scope>NUCLEOTIDE SEQUENCE [LARGE SCALE GENOMIC DNA]</scope>
    <source>
        <strain evidence="2">KCTC 42423</strain>
    </source>
</reference>
<evidence type="ECO:0000313" key="2">
    <source>
        <dbReference type="Proteomes" id="UP001597459"/>
    </source>
</evidence>